<organism evidence="5 6">
    <name type="scientific">Adlercreutzia mucosicola</name>
    <dbReference type="NCBI Taxonomy" id="580026"/>
    <lineage>
        <taxon>Bacteria</taxon>
        <taxon>Bacillati</taxon>
        <taxon>Actinomycetota</taxon>
        <taxon>Coriobacteriia</taxon>
        <taxon>Eggerthellales</taxon>
        <taxon>Eggerthellaceae</taxon>
        <taxon>Adlercreutzia</taxon>
    </lineage>
</organism>
<dbReference type="Pfam" id="PF00196">
    <property type="entry name" value="GerE"/>
    <property type="match status" value="1"/>
</dbReference>
<keyword evidence="6" id="KW-1185">Reference proteome</keyword>
<evidence type="ECO:0000256" key="2">
    <source>
        <dbReference type="ARBA" id="ARBA00023125"/>
    </source>
</evidence>
<dbReference type="EMBL" id="WSRR01000037">
    <property type="protein sequence ID" value="MVX61895.1"/>
    <property type="molecule type" value="Genomic_DNA"/>
</dbReference>
<dbReference type="GO" id="GO:0006355">
    <property type="term" value="P:regulation of DNA-templated transcription"/>
    <property type="evidence" value="ECO:0007669"/>
    <property type="project" value="InterPro"/>
</dbReference>
<dbReference type="AlphaFoldDB" id="A0A6N8JQ28"/>
<accession>A0A6N8JQ28</accession>
<dbReference type="InterPro" id="IPR000792">
    <property type="entry name" value="Tscrpt_reg_LuxR_C"/>
</dbReference>
<dbReference type="CDD" id="cd06170">
    <property type="entry name" value="LuxR_C_like"/>
    <property type="match status" value="1"/>
</dbReference>
<evidence type="ECO:0000259" key="4">
    <source>
        <dbReference type="PROSITE" id="PS50043"/>
    </source>
</evidence>
<dbReference type="OrthoDB" id="3177360at2"/>
<comment type="caution">
    <text evidence="5">The sequence shown here is derived from an EMBL/GenBank/DDBJ whole genome shotgun (WGS) entry which is preliminary data.</text>
</comment>
<sequence>MQAASPNSLAKRLLVALFGFESPFPGSDRNLFSFGASAEQRTPRFKLSIQQLAKTRGLSPRETEVFAYLAKGRNCSFISTQLVISEETAKTHIKRIYRKFGVHSQQALLDLIELDGHHKTET</sequence>
<evidence type="ECO:0000256" key="1">
    <source>
        <dbReference type="ARBA" id="ARBA00023015"/>
    </source>
</evidence>
<dbReference type="Gene3D" id="1.10.10.10">
    <property type="entry name" value="Winged helix-like DNA-binding domain superfamily/Winged helix DNA-binding domain"/>
    <property type="match status" value="1"/>
</dbReference>
<keyword evidence="2" id="KW-0238">DNA-binding</keyword>
<proteinExistence type="predicted"/>
<keyword evidence="1" id="KW-0805">Transcription regulation</keyword>
<name>A0A6N8JQ28_9ACTN</name>
<evidence type="ECO:0000313" key="5">
    <source>
        <dbReference type="EMBL" id="MVX61895.1"/>
    </source>
</evidence>
<dbReference type="PROSITE" id="PS50043">
    <property type="entry name" value="HTH_LUXR_2"/>
    <property type="match status" value="1"/>
</dbReference>
<reference evidence="5 6" key="1">
    <citation type="submission" date="2019-12" db="EMBL/GenBank/DDBJ databases">
        <title>Microbes associate with the intestines of laboratory mice.</title>
        <authorList>
            <person name="Navarre W."/>
            <person name="Wong E."/>
        </authorList>
    </citation>
    <scope>NUCLEOTIDE SEQUENCE [LARGE SCALE GENOMIC DNA]</scope>
    <source>
        <strain evidence="5 6">NM66_B29</strain>
    </source>
</reference>
<dbReference type="Proteomes" id="UP000463388">
    <property type="component" value="Unassembled WGS sequence"/>
</dbReference>
<dbReference type="InterPro" id="IPR036388">
    <property type="entry name" value="WH-like_DNA-bd_sf"/>
</dbReference>
<evidence type="ECO:0000256" key="3">
    <source>
        <dbReference type="ARBA" id="ARBA00023163"/>
    </source>
</evidence>
<dbReference type="GO" id="GO:0003677">
    <property type="term" value="F:DNA binding"/>
    <property type="evidence" value="ECO:0007669"/>
    <property type="project" value="UniProtKB-KW"/>
</dbReference>
<keyword evidence="3" id="KW-0804">Transcription</keyword>
<dbReference type="SUPFAM" id="SSF46894">
    <property type="entry name" value="C-terminal effector domain of the bipartite response regulators"/>
    <property type="match status" value="1"/>
</dbReference>
<protein>
    <recommendedName>
        <fullName evidence="4">HTH luxR-type domain-containing protein</fullName>
    </recommendedName>
</protein>
<feature type="domain" description="HTH luxR-type" evidence="4">
    <location>
        <begin position="51"/>
        <end position="116"/>
    </location>
</feature>
<dbReference type="SMART" id="SM00421">
    <property type="entry name" value="HTH_LUXR"/>
    <property type="match status" value="1"/>
</dbReference>
<dbReference type="PANTHER" id="PTHR44688:SF16">
    <property type="entry name" value="DNA-BINDING TRANSCRIPTIONAL ACTIVATOR DEVR_DOSR"/>
    <property type="match status" value="1"/>
</dbReference>
<gene>
    <name evidence="5" type="ORF">GKZ27_10610</name>
</gene>
<dbReference type="InterPro" id="IPR016032">
    <property type="entry name" value="Sig_transdc_resp-reg_C-effctor"/>
</dbReference>
<dbReference type="PANTHER" id="PTHR44688">
    <property type="entry name" value="DNA-BINDING TRANSCRIPTIONAL ACTIVATOR DEVR_DOSR"/>
    <property type="match status" value="1"/>
</dbReference>
<evidence type="ECO:0000313" key="6">
    <source>
        <dbReference type="Proteomes" id="UP000463388"/>
    </source>
</evidence>
<dbReference type="PRINTS" id="PR00038">
    <property type="entry name" value="HTHLUXR"/>
</dbReference>